<evidence type="ECO:0000256" key="8">
    <source>
        <dbReference type="HAMAP-Rule" id="MF_00139"/>
    </source>
</evidence>
<dbReference type="SUPFAM" id="SSF52335">
    <property type="entry name" value="Methylglyoxal synthase-like"/>
    <property type="match status" value="1"/>
</dbReference>
<keyword evidence="4 8" id="KW-0808">Transferase</keyword>
<comment type="catalytic activity">
    <reaction evidence="8">
        <text>IMP + H2O = 5-formamido-1-(5-phospho-D-ribosyl)imidazole-4-carboxamide</text>
        <dbReference type="Rhea" id="RHEA:18445"/>
        <dbReference type="ChEBI" id="CHEBI:15377"/>
        <dbReference type="ChEBI" id="CHEBI:58053"/>
        <dbReference type="ChEBI" id="CHEBI:58467"/>
        <dbReference type="EC" id="3.5.4.10"/>
    </reaction>
</comment>
<reference evidence="10" key="2">
    <citation type="journal article" date="2023" name="Microbiome">
        <title>Synthase-selected sorting approach identifies a beta-lactone synthase in a nudibranch symbiotic bacterium.</title>
        <authorList>
            <person name="Dzunkova M."/>
            <person name="La Clair J.J."/>
            <person name="Tyml T."/>
            <person name="Doud D."/>
            <person name="Schulz F."/>
            <person name="Piquer-Esteban S."/>
            <person name="Porcel Sanchis D."/>
            <person name="Osborn A."/>
            <person name="Robinson D."/>
            <person name="Louie K.B."/>
            <person name="Bowen B.P."/>
            <person name="Bowers R.M."/>
            <person name="Lee J."/>
            <person name="Arnau V."/>
            <person name="Diaz-Villanueva W."/>
            <person name="Stepanauskas R."/>
            <person name="Gosliner T."/>
            <person name="Date S.V."/>
            <person name="Northen T.R."/>
            <person name="Cheng J.F."/>
            <person name="Burkart M.D."/>
            <person name="Woyke T."/>
        </authorList>
    </citation>
    <scope>NUCLEOTIDE SEQUENCE</scope>
    <source>
        <strain evidence="10">Df01</strain>
    </source>
</reference>
<dbReference type="InterPro" id="IPR024051">
    <property type="entry name" value="AICAR_Tfase_dup_dom_sf"/>
</dbReference>
<keyword evidence="6 8" id="KW-0378">Hydrolase</keyword>
<dbReference type="NCBIfam" id="NF002049">
    <property type="entry name" value="PRK00881.1"/>
    <property type="match status" value="1"/>
</dbReference>
<dbReference type="Gene3D" id="3.40.50.1380">
    <property type="entry name" value="Methylglyoxal synthase-like domain"/>
    <property type="match status" value="1"/>
</dbReference>
<dbReference type="PROSITE" id="PS51855">
    <property type="entry name" value="MGS"/>
    <property type="match status" value="1"/>
</dbReference>
<keyword evidence="11" id="KW-1185">Reference proteome</keyword>
<dbReference type="Proteomes" id="UP001168167">
    <property type="component" value="Unassembled WGS sequence"/>
</dbReference>
<reference evidence="10" key="1">
    <citation type="submission" date="2022-08" db="EMBL/GenBank/DDBJ databases">
        <authorList>
            <person name="Dzunkova M."/>
            <person name="La Clair J."/>
            <person name="Tyml T."/>
            <person name="Doud D."/>
            <person name="Schulz F."/>
            <person name="Piquer S."/>
            <person name="Porcel Sanchis D."/>
            <person name="Osborn A."/>
            <person name="Robinson D."/>
            <person name="Louie K.B."/>
            <person name="Bowen B.P."/>
            <person name="Bowers R."/>
            <person name="Lee J."/>
            <person name="Arnau Llombart V."/>
            <person name="Diaz Villanueva W."/>
            <person name="Gosliner T."/>
            <person name="Northen T."/>
            <person name="Cheng J.-F."/>
            <person name="Burkart M.D."/>
            <person name="Woyke T."/>
        </authorList>
    </citation>
    <scope>NUCLEOTIDE SEQUENCE</scope>
    <source>
        <strain evidence="10">Df01</strain>
    </source>
</reference>
<sequence>MNIQNALISVADKTGLAELAAALIKRRVRIYSTGGTAAALREVGSEVTDISDLTGFSDMLDGRVKTLHPHVHAGILADAANPAHCQALEERNLPKFNLVVVNFYPFERVVASGDAAAIIENIDIGGPSMVRAAAKNHAHTAVLTDPQDYRTFIGEMERGDGKISSELTRMLASKAFVTVAHLDAAIANYFCADSDFSSHHFLHLHKKMELNYGENPHQAAACYERFGESGGYTQLHGKTLSYNNLLDAQAASELVGMMAEPAAVIVKHNNPCGAAIADNVRQAFYMARRCDPVSAYGGVVALNREVDGDTAQALTEGFFEVVLAPQFTAEAKQEFAAHSDRLRVLLMPPDCIGIHNVWRSLGGLFLAQQPDQMAPEASSQIVTRRAPTEVEWRDLDFAWRVAAIVKSNAIVVAKKEATLGIGAGQMSRVDSARIACRKAADAGLKLENSVAASDAFFPFADGLDELIEAGVSAVIQPGGSKRDAEVITAADNAGIAMVFTGRRHFRH</sequence>
<dbReference type="InterPro" id="IPR011607">
    <property type="entry name" value="MGS-like_dom"/>
</dbReference>
<gene>
    <name evidence="8 10" type="primary">purH</name>
    <name evidence="10" type="ORF">NQX30_05830</name>
</gene>
<dbReference type="NCBIfam" id="TIGR00355">
    <property type="entry name" value="purH"/>
    <property type="match status" value="1"/>
</dbReference>
<comment type="pathway">
    <text evidence="2 8">Purine metabolism; IMP biosynthesis via de novo pathway; 5-formamido-1-(5-phospho-D-ribosyl)imidazole-4-carboxamide from 5-amino-1-(5-phospho-D-ribosyl)imidazole-4-carboxamide (10-formyl THF route): step 1/1.</text>
</comment>
<evidence type="ECO:0000256" key="2">
    <source>
        <dbReference type="ARBA" id="ARBA00004954"/>
    </source>
</evidence>
<dbReference type="Gene3D" id="3.40.140.20">
    <property type="match status" value="2"/>
</dbReference>
<protein>
    <recommendedName>
        <fullName evidence="8">Bifunctional purine biosynthesis protein PurH</fullName>
    </recommendedName>
    <domain>
        <recommendedName>
            <fullName evidence="8">Phosphoribosylaminoimidazolecarboxamide formyltransferase</fullName>
            <ecNumber evidence="8">2.1.2.3</ecNumber>
        </recommendedName>
        <alternativeName>
            <fullName evidence="8">AICAR transformylase</fullName>
        </alternativeName>
    </domain>
    <domain>
        <recommendedName>
            <fullName evidence="8">IMP cyclohydrolase</fullName>
            <ecNumber evidence="8">3.5.4.10</ecNumber>
        </recommendedName>
        <alternativeName>
            <fullName evidence="8">ATIC</fullName>
        </alternativeName>
        <alternativeName>
            <fullName evidence="8">IMP synthase</fullName>
        </alternativeName>
        <alternativeName>
            <fullName evidence="8">Inosinicase</fullName>
        </alternativeName>
    </domain>
</protein>
<keyword evidence="7 8" id="KW-0511">Multifunctional enzyme</keyword>
<dbReference type="InterPro" id="IPR036914">
    <property type="entry name" value="MGS-like_dom_sf"/>
</dbReference>
<comment type="catalytic activity">
    <reaction evidence="8">
        <text>(6R)-10-formyltetrahydrofolate + 5-amino-1-(5-phospho-beta-D-ribosyl)imidazole-4-carboxamide = 5-formamido-1-(5-phospho-D-ribosyl)imidazole-4-carboxamide + (6S)-5,6,7,8-tetrahydrofolate</text>
        <dbReference type="Rhea" id="RHEA:22192"/>
        <dbReference type="ChEBI" id="CHEBI:57453"/>
        <dbReference type="ChEBI" id="CHEBI:58467"/>
        <dbReference type="ChEBI" id="CHEBI:58475"/>
        <dbReference type="ChEBI" id="CHEBI:195366"/>
        <dbReference type="EC" id="2.1.2.3"/>
    </reaction>
</comment>
<dbReference type="GO" id="GO:0004643">
    <property type="term" value="F:phosphoribosylaminoimidazolecarboxamide formyltransferase activity"/>
    <property type="evidence" value="ECO:0007669"/>
    <property type="project" value="UniProtKB-EC"/>
</dbReference>
<dbReference type="SUPFAM" id="SSF53927">
    <property type="entry name" value="Cytidine deaminase-like"/>
    <property type="match status" value="1"/>
</dbReference>
<proteinExistence type="inferred from homology"/>
<organism evidence="10 11">
    <name type="scientific">Candidatus Doriopsillibacter californiensis</name>
    <dbReference type="NCBI Taxonomy" id="2970740"/>
    <lineage>
        <taxon>Bacteria</taxon>
        <taxon>Pseudomonadati</taxon>
        <taxon>Pseudomonadota</taxon>
        <taxon>Gammaproteobacteria</taxon>
        <taxon>Candidatus Tethybacterales</taxon>
        <taxon>Candidatus Persebacteraceae</taxon>
        <taxon>Candidatus Doriopsillibacter</taxon>
    </lineage>
</organism>
<dbReference type="CDD" id="cd01421">
    <property type="entry name" value="IMPCH"/>
    <property type="match status" value="1"/>
</dbReference>
<dbReference type="PIRSF" id="PIRSF000414">
    <property type="entry name" value="AICARFT_IMPCHas"/>
    <property type="match status" value="1"/>
</dbReference>
<keyword evidence="5 8" id="KW-0658">Purine biosynthesis</keyword>
<evidence type="ECO:0000256" key="7">
    <source>
        <dbReference type="ARBA" id="ARBA00023268"/>
    </source>
</evidence>
<comment type="similarity">
    <text evidence="3 8">Belongs to the PurH family.</text>
</comment>
<evidence type="ECO:0000256" key="6">
    <source>
        <dbReference type="ARBA" id="ARBA00022801"/>
    </source>
</evidence>
<dbReference type="InterPro" id="IPR002695">
    <property type="entry name" value="PurH-like"/>
</dbReference>
<evidence type="ECO:0000256" key="5">
    <source>
        <dbReference type="ARBA" id="ARBA00022755"/>
    </source>
</evidence>
<dbReference type="EC" id="2.1.2.3" evidence="8"/>
<evidence type="ECO:0000313" key="11">
    <source>
        <dbReference type="Proteomes" id="UP001168167"/>
    </source>
</evidence>
<dbReference type="PANTHER" id="PTHR11692">
    <property type="entry name" value="BIFUNCTIONAL PURINE BIOSYNTHESIS PROTEIN PURH"/>
    <property type="match status" value="1"/>
</dbReference>
<dbReference type="EMBL" id="JANQAO010000003">
    <property type="protein sequence ID" value="MDM5147885.1"/>
    <property type="molecule type" value="Genomic_DNA"/>
</dbReference>
<comment type="caution">
    <text evidence="10">The sequence shown here is derived from an EMBL/GenBank/DDBJ whole genome shotgun (WGS) entry which is preliminary data.</text>
</comment>
<dbReference type="EC" id="3.5.4.10" evidence="8"/>
<dbReference type="GO" id="GO:0003937">
    <property type="term" value="F:IMP cyclohydrolase activity"/>
    <property type="evidence" value="ECO:0007669"/>
    <property type="project" value="UniProtKB-EC"/>
</dbReference>
<dbReference type="SMART" id="SM00851">
    <property type="entry name" value="MGS"/>
    <property type="match status" value="1"/>
</dbReference>
<evidence type="ECO:0000256" key="1">
    <source>
        <dbReference type="ARBA" id="ARBA00004844"/>
    </source>
</evidence>
<dbReference type="InterPro" id="IPR016193">
    <property type="entry name" value="Cytidine_deaminase-like"/>
</dbReference>
<dbReference type="Pfam" id="PF01808">
    <property type="entry name" value="AICARFT_IMPCHas"/>
    <property type="match status" value="1"/>
</dbReference>
<comment type="domain">
    <text evidence="8">The IMP cyclohydrolase activity resides in the N-terminal region.</text>
</comment>
<name>A0ABT7QN88_9GAMM</name>
<dbReference type="Pfam" id="PF02142">
    <property type="entry name" value="MGS"/>
    <property type="match status" value="1"/>
</dbReference>
<evidence type="ECO:0000259" key="9">
    <source>
        <dbReference type="PROSITE" id="PS51855"/>
    </source>
</evidence>
<feature type="domain" description="MGS-like" evidence="9">
    <location>
        <begin position="1"/>
        <end position="144"/>
    </location>
</feature>
<evidence type="ECO:0000256" key="3">
    <source>
        <dbReference type="ARBA" id="ARBA00007667"/>
    </source>
</evidence>
<evidence type="ECO:0000313" key="10">
    <source>
        <dbReference type="EMBL" id="MDM5147885.1"/>
    </source>
</evidence>
<dbReference type="PANTHER" id="PTHR11692:SF0">
    <property type="entry name" value="BIFUNCTIONAL PURINE BIOSYNTHESIS PROTEIN ATIC"/>
    <property type="match status" value="1"/>
</dbReference>
<accession>A0ABT7QN88</accession>
<dbReference type="HAMAP" id="MF_00139">
    <property type="entry name" value="PurH"/>
    <property type="match status" value="1"/>
</dbReference>
<comment type="pathway">
    <text evidence="1 8">Purine metabolism; IMP biosynthesis via de novo pathway; IMP from 5-formamido-1-(5-phospho-D-ribosyl)imidazole-4-carboxamide: step 1/1.</text>
</comment>
<dbReference type="SMART" id="SM00798">
    <property type="entry name" value="AICARFT_IMPCHas"/>
    <property type="match status" value="1"/>
</dbReference>
<evidence type="ECO:0000256" key="4">
    <source>
        <dbReference type="ARBA" id="ARBA00022679"/>
    </source>
</evidence>